<sequence>MFSKGWLILVLSWMISVVAGMPASAEGRKALVIGNAGYETTQPLANPVRDARDVADALRRVGSLFDCSLTRGWPI</sequence>
<organism evidence="1 2">
    <name type="scientific">Azospirillum brasilense</name>
    <dbReference type="NCBI Taxonomy" id="192"/>
    <lineage>
        <taxon>Bacteria</taxon>
        <taxon>Pseudomonadati</taxon>
        <taxon>Pseudomonadota</taxon>
        <taxon>Alphaproteobacteria</taxon>
        <taxon>Rhodospirillales</taxon>
        <taxon>Azospirillaceae</taxon>
        <taxon>Azospirillum</taxon>
    </lineage>
</organism>
<proteinExistence type="predicted"/>
<dbReference type="AlphaFoldDB" id="A0A4D8QF09"/>
<dbReference type="InterPro" id="IPR029030">
    <property type="entry name" value="Caspase-like_dom_sf"/>
</dbReference>
<evidence type="ECO:0000313" key="1">
    <source>
        <dbReference type="EMBL" id="QCO07433.1"/>
    </source>
</evidence>
<dbReference type="Proteomes" id="UP000298596">
    <property type="component" value="Plasmid p7"/>
</dbReference>
<reference evidence="1 2" key="1">
    <citation type="submission" date="2018-09" db="EMBL/GenBank/DDBJ databases">
        <title>Whole genome based analysis of evolution and adaptive divergence in Indian and Brazilian strains of Azospirillum brasilense.</title>
        <authorList>
            <person name="Singh C."/>
            <person name="Tripathi A.K."/>
        </authorList>
    </citation>
    <scope>NUCLEOTIDE SEQUENCE [LARGE SCALE GENOMIC DNA]</scope>
    <source>
        <strain evidence="1 2">MTCC4036</strain>
        <plasmid evidence="1 2">p7</plasmid>
    </source>
</reference>
<gene>
    <name evidence="1" type="ORF">D3867_36730</name>
</gene>
<geneLocation type="plasmid" evidence="1 2">
    <name>p7</name>
</geneLocation>
<accession>A0A4D8QF09</accession>
<keyword evidence="1" id="KW-0614">Plasmid</keyword>
<name>A0A4D8QF09_AZOBR</name>
<evidence type="ECO:0000313" key="2">
    <source>
        <dbReference type="Proteomes" id="UP000298596"/>
    </source>
</evidence>
<dbReference type="Gene3D" id="3.40.50.1460">
    <property type="match status" value="1"/>
</dbReference>
<evidence type="ECO:0008006" key="3">
    <source>
        <dbReference type="Google" id="ProtNLM"/>
    </source>
</evidence>
<dbReference type="SUPFAM" id="SSF52129">
    <property type="entry name" value="Caspase-like"/>
    <property type="match status" value="1"/>
</dbReference>
<dbReference type="EMBL" id="CP032337">
    <property type="protein sequence ID" value="QCO07433.1"/>
    <property type="molecule type" value="Genomic_DNA"/>
</dbReference>
<protein>
    <recommendedName>
        <fullName evidence="3">Caspase family protein</fullName>
    </recommendedName>
</protein>